<evidence type="ECO:0000256" key="1">
    <source>
        <dbReference type="SAM" id="Phobius"/>
    </source>
</evidence>
<feature type="transmembrane region" description="Helical" evidence="1">
    <location>
        <begin position="272"/>
        <end position="294"/>
    </location>
</feature>
<gene>
    <name evidence="3" type="ORF">T190115A13A_50083</name>
</gene>
<sequence>MSKFKKITMKNIFLFILSFITFLSFSQENNEEISEEQKLAYFKKLDSVNNSFTYQHGKINLLDGVAEINVPKGYKFLNAKQSKFVLTDLWGNPPSEVLGMLFPEDITPLSENFSYAVEITYSDEGYINDEDAKDLNYNDLLEQMQDDANKGNEERSKLGYPTIELVGWASQPFYDATNKKLHWAKELKFEGEEINTLNYNIRVLGRKGYLNLNAIGTIDVLPNFNKDVNQVLQSVSFTQGNTYADFNPEIDKVAAYGIGGLIAGKILTKVGFFALLLKFWKFIAIAIIGAFTAFKNKIFGTSKNEDIA</sequence>
<keyword evidence="1" id="KW-1133">Transmembrane helix</keyword>
<evidence type="ECO:0000256" key="2">
    <source>
        <dbReference type="SAM" id="SignalP"/>
    </source>
</evidence>
<proteinExistence type="predicted"/>
<protein>
    <submittedName>
        <fullName evidence="3">Membrane-anchored protein</fullName>
    </submittedName>
</protein>
<comment type="caution">
    <text evidence="3">The sequence shown here is derived from an EMBL/GenBank/DDBJ whole genome shotgun (WGS) entry which is preliminary data.</text>
</comment>
<dbReference type="EMBL" id="CAXJRC010000042">
    <property type="protein sequence ID" value="CAL2107841.1"/>
    <property type="molecule type" value="Genomic_DNA"/>
</dbReference>
<keyword evidence="1" id="KW-0812">Transmembrane</keyword>
<dbReference type="Proteomes" id="UP001497602">
    <property type="component" value="Unassembled WGS sequence"/>
</dbReference>
<accession>A0ABM9PPZ2</accession>
<feature type="signal peptide" evidence="2">
    <location>
        <begin position="1"/>
        <end position="26"/>
    </location>
</feature>
<keyword evidence="1" id="KW-0472">Membrane</keyword>
<dbReference type="Pfam" id="PF09935">
    <property type="entry name" value="DUF2167"/>
    <property type="match status" value="1"/>
</dbReference>
<evidence type="ECO:0000313" key="4">
    <source>
        <dbReference type="Proteomes" id="UP001497602"/>
    </source>
</evidence>
<keyword evidence="4" id="KW-1185">Reference proteome</keyword>
<keyword evidence="2" id="KW-0732">Signal</keyword>
<dbReference type="InterPro" id="IPR018682">
    <property type="entry name" value="DUF2167_membr"/>
</dbReference>
<organism evidence="3 4">
    <name type="scientific">Tenacibaculum vairaonense</name>
    <dbReference type="NCBI Taxonomy" id="3137860"/>
    <lineage>
        <taxon>Bacteria</taxon>
        <taxon>Pseudomonadati</taxon>
        <taxon>Bacteroidota</taxon>
        <taxon>Flavobacteriia</taxon>
        <taxon>Flavobacteriales</taxon>
        <taxon>Flavobacteriaceae</taxon>
        <taxon>Tenacibaculum</taxon>
    </lineage>
</organism>
<feature type="chain" id="PRO_5047080353" evidence="2">
    <location>
        <begin position="27"/>
        <end position="308"/>
    </location>
</feature>
<evidence type="ECO:0000313" key="3">
    <source>
        <dbReference type="EMBL" id="CAL2107841.1"/>
    </source>
</evidence>
<reference evidence="3 4" key="1">
    <citation type="submission" date="2024-05" db="EMBL/GenBank/DDBJ databases">
        <authorList>
            <person name="Duchaud E."/>
        </authorList>
    </citation>
    <scope>NUCLEOTIDE SEQUENCE [LARGE SCALE GENOMIC DNA]</scope>
    <source>
        <strain evidence="3">Ena-SAMPLE-TAB-13-05-2024-13:56:06:370-140305</strain>
    </source>
</reference>
<name>A0ABM9PPZ2_9FLAO</name>